<organism evidence="1 3">
    <name type="scientific">Medicago truncatula</name>
    <name type="common">Barrel medic</name>
    <name type="synonym">Medicago tribuloides</name>
    <dbReference type="NCBI Taxonomy" id="3880"/>
    <lineage>
        <taxon>Eukaryota</taxon>
        <taxon>Viridiplantae</taxon>
        <taxon>Streptophyta</taxon>
        <taxon>Embryophyta</taxon>
        <taxon>Tracheophyta</taxon>
        <taxon>Spermatophyta</taxon>
        <taxon>Magnoliopsida</taxon>
        <taxon>eudicotyledons</taxon>
        <taxon>Gunneridae</taxon>
        <taxon>Pentapetalae</taxon>
        <taxon>rosids</taxon>
        <taxon>fabids</taxon>
        <taxon>Fabales</taxon>
        <taxon>Fabaceae</taxon>
        <taxon>Papilionoideae</taxon>
        <taxon>50 kb inversion clade</taxon>
        <taxon>NPAAA clade</taxon>
        <taxon>Hologalegina</taxon>
        <taxon>IRL clade</taxon>
        <taxon>Trifolieae</taxon>
        <taxon>Medicago</taxon>
    </lineage>
</organism>
<dbReference type="EnsemblPlants" id="AES65848">
    <property type="protein sequence ID" value="AES65848"/>
    <property type="gene ID" value="MTR_2g049800"/>
</dbReference>
<dbReference type="AlphaFoldDB" id="G7IIY4"/>
<protein>
    <submittedName>
        <fullName evidence="1">Endoplasmic reticulum protein ERp29, carboxy-terminal domain protein</fullName>
    </submittedName>
</protein>
<reference evidence="2" key="3">
    <citation type="submission" date="2015-04" db="UniProtKB">
        <authorList>
            <consortium name="EnsemblPlants"/>
        </authorList>
    </citation>
    <scope>IDENTIFICATION</scope>
    <source>
        <strain evidence="2">cv. Jemalong A17</strain>
    </source>
</reference>
<reference evidence="1 3" key="2">
    <citation type="journal article" date="2014" name="BMC Genomics">
        <title>An improved genome release (version Mt4.0) for the model legume Medicago truncatula.</title>
        <authorList>
            <person name="Tang H."/>
            <person name="Krishnakumar V."/>
            <person name="Bidwell S."/>
            <person name="Rosen B."/>
            <person name="Chan A."/>
            <person name="Zhou S."/>
            <person name="Gentzbittel L."/>
            <person name="Childs K.L."/>
            <person name="Yandell M."/>
            <person name="Gundlach H."/>
            <person name="Mayer K.F."/>
            <person name="Schwartz D.C."/>
            <person name="Town C.D."/>
        </authorList>
    </citation>
    <scope>GENOME REANNOTATION</scope>
    <source>
        <strain evidence="2 3">cv. Jemalong A17</strain>
    </source>
</reference>
<keyword evidence="3" id="KW-1185">Reference proteome</keyword>
<accession>G7IIY4</accession>
<dbReference type="PaxDb" id="3880-AES65848"/>
<reference evidence="1 3" key="1">
    <citation type="journal article" date="2011" name="Nature">
        <title>The Medicago genome provides insight into the evolution of rhizobial symbioses.</title>
        <authorList>
            <person name="Young N.D."/>
            <person name="Debelle F."/>
            <person name="Oldroyd G.E."/>
            <person name="Geurts R."/>
            <person name="Cannon S.B."/>
            <person name="Udvardi M.K."/>
            <person name="Benedito V.A."/>
            <person name="Mayer K.F."/>
            <person name="Gouzy J."/>
            <person name="Schoof H."/>
            <person name="Van de Peer Y."/>
            <person name="Proost S."/>
            <person name="Cook D.R."/>
            <person name="Meyers B.C."/>
            <person name="Spannagl M."/>
            <person name="Cheung F."/>
            <person name="De Mita S."/>
            <person name="Krishnakumar V."/>
            <person name="Gundlach H."/>
            <person name="Zhou S."/>
            <person name="Mudge J."/>
            <person name="Bharti A.K."/>
            <person name="Murray J.D."/>
            <person name="Naoumkina M.A."/>
            <person name="Rosen B."/>
            <person name="Silverstein K.A."/>
            <person name="Tang H."/>
            <person name="Rombauts S."/>
            <person name="Zhao P.X."/>
            <person name="Zhou P."/>
            <person name="Barbe V."/>
            <person name="Bardou P."/>
            <person name="Bechner M."/>
            <person name="Bellec A."/>
            <person name="Berger A."/>
            <person name="Berges H."/>
            <person name="Bidwell S."/>
            <person name="Bisseling T."/>
            <person name="Choisne N."/>
            <person name="Couloux A."/>
            <person name="Denny R."/>
            <person name="Deshpande S."/>
            <person name="Dai X."/>
            <person name="Doyle J.J."/>
            <person name="Dudez A.M."/>
            <person name="Farmer A.D."/>
            <person name="Fouteau S."/>
            <person name="Franken C."/>
            <person name="Gibelin C."/>
            <person name="Gish J."/>
            <person name="Goldstein S."/>
            <person name="Gonzalez A.J."/>
            <person name="Green P.J."/>
            <person name="Hallab A."/>
            <person name="Hartog M."/>
            <person name="Hua A."/>
            <person name="Humphray S.J."/>
            <person name="Jeong D.H."/>
            <person name="Jing Y."/>
            <person name="Jocker A."/>
            <person name="Kenton S.M."/>
            <person name="Kim D.J."/>
            <person name="Klee K."/>
            <person name="Lai H."/>
            <person name="Lang C."/>
            <person name="Lin S."/>
            <person name="Macmil S.L."/>
            <person name="Magdelenat G."/>
            <person name="Matthews L."/>
            <person name="McCorrison J."/>
            <person name="Monaghan E.L."/>
            <person name="Mun J.H."/>
            <person name="Najar F.Z."/>
            <person name="Nicholson C."/>
            <person name="Noirot C."/>
            <person name="O'Bleness M."/>
            <person name="Paule C.R."/>
            <person name="Poulain J."/>
            <person name="Prion F."/>
            <person name="Qin B."/>
            <person name="Qu C."/>
            <person name="Retzel E.F."/>
            <person name="Riddle C."/>
            <person name="Sallet E."/>
            <person name="Samain S."/>
            <person name="Samson N."/>
            <person name="Sanders I."/>
            <person name="Saurat O."/>
            <person name="Scarpelli C."/>
            <person name="Schiex T."/>
            <person name="Segurens B."/>
            <person name="Severin A.J."/>
            <person name="Sherrier D.J."/>
            <person name="Shi R."/>
            <person name="Sims S."/>
            <person name="Singer S.R."/>
            <person name="Sinharoy S."/>
            <person name="Sterck L."/>
            <person name="Viollet A."/>
            <person name="Wang B.B."/>
            <person name="Wang K."/>
            <person name="Wang M."/>
            <person name="Wang X."/>
            <person name="Warfsmann J."/>
            <person name="Weissenbach J."/>
            <person name="White D.D."/>
            <person name="White J.D."/>
            <person name="Wiley G.B."/>
            <person name="Wincker P."/>
            <person name="Xing Y."/>
            <person name="Yang L."/>
            <person name="Yao Z."/>
            <person name="Ying F."/>
            <person name="Zhai J."/>
            <person name="Zhou L."/>
            <person name="Zuber A."/>
            <person name="Denarie J."/>
            <person name="Dixon R.A."/>
            <person name="May G.D."/>
            <person name="Schwartz D.C."/>
            <person name="Rogers J."/>
            <person name="Quetier F."/>
            <person name="Town C.D."/>
            <person name="Roe B.A."/>
        </authorList>
    </citation>
    <scope>NUCLEOTIDE SEQUENCE [LARGE SCALE GENOMIC DNA]</scope>
    <source>
        <strain evidence="1">A17</strain>
        <strain evidence="2 3">cv. Jemalong A17</strain>
    </source>
</reference>
<gene>
    <name evidence="1" type="ordered locus">MTR_2g049800</name>
</gene>
<evidence type="ECO:0000313" key="2">
    <source>
        <dbReference type="EnsemblPlants" id="AES65848"/>
    </source>
</evidence>
<proteinExistence type="predicted"/>
<dbReference type="InterPro" id="IPR036356">
    <property type="entry name" value="ERp29_C_sf"/>
</dbReference>
<dbReference type="SUPFAM" id="SSF47933">
    <property type="entry name" value="ERP29 C domain-like"/>
    <property type="match status" value="1"/>
</dbReference>
<name>G7IIY4_MEDTR</name>
<evidence type="ECO:0000313" key="1">
    <source>
        <dbReference type="EMBL" id="AES65848.1"/>
    </source>
</evidence>
<sequence length="133" mass="15135">MSYLAIKKVSKICSAATNVNDSKESLTDPILLCFTFKKHMIYFLMYMAGIVEDLDELVKEFGAANDEEKKAMFARIEEQVEKVKGSASRLNYTFGPRVLAYSRNWSCPFKTEQNGPSIIIFVAFFVLPPIFKL</sequence>
<dbReference type="Proteomes" id="UP000002051">
    <property type="component" value="Chromosome 2"/>
</dbReference>
<dbReference type="STRING" id="3880.G7IIY4"/>
<dbReference type="HOGENOM" id="CLU_1909777_0_0_1"/>
<evidence type="ECO:0000313" key="3">
    <source>
        <dbReference type="Proteomes" id="UP000002051"/>
    </source>
</evidence>
<dbReference type="EMBL" id="CM001218">
    <property type="protein sequence ID" value="AES65848.1"/>
    <property type="molecule type" value="Genomic_DNA"/>
</dbReference>